<accession>A0A7R9YBN9</accession>
<dbReference type="EMBL" id="HBEA01007015">
    <property type="protein sequence ID" value="CAD8255891.1"/>
    <property type="molecule type" value="Transcribed_RNA"/>
</dbReference>
<feature type="domain" description="NAD-dependent epimerase/dehydratase" evidence="3">
    <location>
        <begin position="12"/>
        <end position="268"/>
    </location>
</feature>
<dbReference type="InterPro" id="IPR050425">
    <property type="entry name" value="NAD(P)_dehydrat-like"/>
</dbReference>
<keyword evidence="1" id="KW-0560">Oxidoreductase</keyword>
<dbReference type="GO" id="GO:0016616">
    <property type="term" value="F:oxidoreductase activity, acting on the CH-OH group of donors, NAD or NADP as acceptor"/>
    <property type="evidence" value="ECO:0007669"/>
    <property type="project" value="TreeGrafter"/>
</dbReference>
<sequence length="348" mass="37829">MGMSSSTLEETVCITGATGYIAAFVVKLALEHGYKVRGTVRSLANEDKLRHLRELPGADERLELVEADLNDPSNFKTVLEGCKYLLHTATPIVIRPFEHEEDMYANQINPAVDGTKAIVEAAVEAGVEKVVLTSSVAAMMGHATPPAALDENTWSDEEFLKGALSASPMMPYFYAKTAQEKVFWETTKKHGIKAATICPHLVVGPALTPKLNDSNAMLLNVVAGKGSPFQESPEGTIPDGTLGMVDVREVAQAHVLAMEKDVANGRRYLLFSHNVHCQDIATVMRDADPAVAAKYPELPLETADKQRHNTQGMGFDVAPVRELGVEEISWQDSLTEAARMTVPYLADL</sequence>
<gene>
    <name evidence="4" type="ORF">PPYR1160_LOCUS5383</name>
</gene>
<dbReference type="SUPFAM" id="SSF51735">
    <property type="entry name" value="NAD(P)-binding Rossmann-fold domains"/>
    <property type="match status" value="1"/>
</dbReference>
<dbReference type="FunFam" id="3.40.50.720:FF:000085">
    <property type="entry name" value="Dihydroflavonol reductase"/>
    <property type="match status" value="1"/>
</dbReference>
<reference evidence="4" key="1">
    <citation type="submission" date="2021-01" db="EMBL/GenBank/DDBJ databases">
        <authorList>
            <person name="Corre E."/>
            <person name="Pelletier E."/>
            <person name="Niang G."/>
            <person name="Scheremetjew M."/>
            <person name="Finn R."/>
            <person name="Kale V."/>
            <person name="Holt S."/>
            <person name="Cochrane G."/>
            <person name="Meng A."/>
            <person name="Brown T."/>
            <person name="Cohen L."/>
        </authorList>
    </citation>
    <scope>NUCLEOTIDE SEQUENCE</scope>
    <source>
        <strain evidence="4">CCMP2078</strain>
    </source>
</reference>
<protein>
    <recommendedName>
        <fullName evidence="3">NAD-dependent epimerase/dehydratase domain-containing protein</fullName>
    </recommendedName>
</protein>
<dbReference type="InterPro" id="IPR001509">
    <property type="entry name" value="Epimerase_deHydtase"/>
</dbReference>
<evidence type="ECO:0000256" key="2">
    <source>
        <dbReference type="ARBA" id="ARBA00023445"/>
    </source>
</evidence>
<dbReference type="InterPro" id="IPR036291">
    <property type="entry name" value="NAD(P)-bd_dom_sf"/>
</dbReference>
<dbReference type="AlphaFoldDB" id="A0A7R9YBN9"/>
<proteinExistence type="inferred from homology"/>
<evidence type="ECO:0000313" key="4">
    <source>
        <dbReference type="EMBL" id="CAD8255891.1"/>
    </source>
</evidence>
<dbReference type="Pfam" id="PF01370">
    <property type="entry name" value="Epimerase"/>
    <property type="match status" value="1"/>
</dbReference>
<name>A0A7R9YBN9_9STRA</name>
<evidence type="ECO:0000256" key="1">
    <source>
        <dbReference type="ARBA" id="ARBA00023002"/>
    </source>
</evidence>
<evidence type="ECO:0000259" key="3">
    <source>
        <dbReference type="Pfam" id="PF01370"/>
    </source>
</evidence>
<dbReference type="PANTHER" id="PTHR10366:SF564">
    <property type="entry name" value="STEROL-4-ALPHA-CARBOXYLATE 3-DEHYDROGENASE, DECARBOXYLATING"/>
    <property type="match status" value="1"/>
</dbReference>
<dbReference type="Gene3D" id="3.40.50.720">
    <property type="entry name" value="NAD(P)-binding Rossmann-like Domain"/>
    <property type="match status" value="1"/>
</dbReference>
<comment type="similarity">
    <text evidence="2">Belongs to the NAD(P)-dependent epimerase/dehydratase family. Dihydroflavonol-4-reductase subfamily.</text>
</comment>
<dbReference type="PANTHER" id="PTHR10366">
    <property type="entry name" value="NAD DEPENDENT EPIMERASE/DEHYDRATASE"/>
    <property type="match status" value="1"/>
</dbReference>
<organism evidence="4">
    <name type="scientific">Pinguiococcus pyrenoidosus</name>
    <dbReference type="NCBI Taxonomy" id="172671"/>
    <lineage>
        <taxon>Eukaryota</taxon>
        <taxon>Sar</taxon>
        <taxon>Stramenopiles</taxon>
        <taxon>Ochrophyta</taxon>
        <taxon>Pinguiophyceae</taxon>
        <taxon>Pinguiochrysidales</taxon>
        <taxon>Pinguiochrysidaceae</taxon>
        <taxon>Pinguiococcus</taxon>
    </lineage>
</organism>